<dbReference type="PANTHER" id="PTHR47027:SF26">
    <property type="entry name" value="REVERSE TRANSCRIPTASE DOMAIN-CONTAINING PROTEIN"/>
    <property type="match status" value="1"/>
</dbReference>
<proteinExistence type="predicted"/>
<dbReference type="WBParaSite" id="SSLN_0000185601-mRNA-1">
    <property type="protein sequence ID" value="SSLN_0000185601-mRNA-1"/>
    <property type="gene ID" value="SSLN_0000185601"/>
</dbReference>
<keyword evidence="4" id="KW-1185">Reference proteome</keyword>
<dbReference type="AlphaFoldDB" id="A0A183SC41"/>
<accession>A0A183SC41</accession>
<keyword evidence="1" id="KW-0472">Membrane</keyword>
<organism evidence="5">
    <name type="scientific">Schistocephalus solidus</name>
    <name type="common">Tapeworm</name>
    <dbReference type="NCBI Taxonomy" id="70667"/>
    <lineage>
        <taxon>Eukaryota</taxon>
        <taxon>Metazoa</taxon>
        <taxon>Spiralia</taxon>
        <taxon>Lophotrochozoa</taxon>
        <taxon>Platyhelminthes</taxon>
        <taxon>Cestoda</taxon>
        <taxon>Eucestoda</taxon>
        <taxon>Diphyllobothriidea</taxon>
        <taxon>Diphyllobothriidae</taxon>
        <taxon>Schistocephalus</taxon>
    </lineage>
</organism>
<evidence type="ECO:0000313" key="4">
    <source>
        <dbReference type="Proteomes" id="UP000275846"/>
    </source>
</evidence>
<evidence type="ECO:0000256" key="1">
    <source>
        <dbReference type="SAM" id="Phobius"/>
    </source>
</evidence>
<dbReference type="PANTHER" id="PTHR47027">
    <property type="entry name" value="REVERSE TRANSCRIPTASE DOMAIN-CONTAINING PROTEIN"/>
    <property type="match status" value="1"/>
</dbReference>
<sequence>MRTHVYTNFVDLMKAFATVNRDGLWKIMQKFGCPKGFTHLVHQLHVGMRARVTDNGTVSKAFSMTNGVKQSCVLAPTLFSLMFSYMSKDAYREERLGIRIAYQMDGRLIYELLMYFCSCVFTVTILEFFFADEAGIFGLCINTEKTVVMHQPLPNTTYSAAQINVNGSHTFTYLGSNLSRSFKVNDEIAHRIAKAS</sequence>
<dbReference type="OrthoDB" id="3047174at2759"/>
<gene>
    <name evidence="3" type="ORF">SSLN_LOCUS1789</name>
</gene>
<dbReference type="Proteomes" id="UP000275846">
    <property type="component" value="Unassembled WGS sequence"/>
</dbReference>
<keyword evidence="1" id="KW-1133">Transmembrane helix</keyword>
<evidence type="ECO:0000259" key="2">
    <source>
        <dbReference type="PROSITE" id="PS50878"/>
    </source>
</evidence>
<name>A0A183SC41_SCHSO</name>
<dbReference type="InterPro" id="IPR000477">
    <property type="entry name" value="RT_dom"/>
</dbReference>
<reference evidence="5" key="1">
    <citation type="submission" date="2016-06" db="UniProtKB">
        <authorList>
            <consortium name="WormBaseParasite"/>
        </authorList>
    </citation>
    <scope>IDENTIFICATION</scope>
</reference>
<feature type="transmembrane region" description="Helical" evidence="1">
    <location>
        <begin position="108"/>
        <end position="130"/>
    </location>
</feature>
<protein>
    <submittedName>
        <fullName evidence="5">Reverse transcriptase domain-containing protein</fullName>
    </submittedName>
</protein>
<reference evidence="3 4" key="2">
    <citation type="submission" date="2018-11" db="EMBL/GenBank/DDBJ databases">
        <authorList>
            <consortium name="Pathogen Informatics"/>
        </authorList>
    </citation>
    <scope>NUCLEOTIDE SEQUENCE [LARGE SCALE GENOMIC DNA]</scope>
    <source>
        <strain evidence="3 4">NST_G2</strain>
    </source>
</reference>
<feature type="domain" description="Reverse transcriptase" evidence="2">
    <location>
        <begin position="1"/>
        <end position="178"/>
    </location>
</feature>
<evidence type="ECO:0000313" key="5">
    <source>
        <dbReference type="WBParaSite" id="SSLN_0000185601-mRNA-1"/>
    </source>
</evidence>
<dbReference type="EMBL" id="UYSU01007093">
    <property type="protein sequence ID" value="VDL88174.1"/>
    <property type="molecule type" value="Genomic_DNA"/>
</dbReference>
<dbReference type="Pfam" id="PF00078">
    <property type="entry name" value="RVT_1"/>
    <property type="match status" value="1"/>
</dbReference>
<evidence type="ECO:0000313" key="3">
    <source>
        <dbReference type="EMBL" id="VDL88174.1"/>
    </source>
</evidence>
<dbReference type="PROSITE" id="PS50878">
    <property type="entry name" value="RT_POL"/>
    <property type="match status" value="1"/>
</dbReference>
<keyword evidence="1" id="KW-0812">Transmembrane</keyword>